<reference evidence="4 5" key="1">
    <citation type="journal article" date="2017" name="Virus Genes">
        <title>Characterization of Eptesipoxvirus, a novel poxvirus from a microchiropteran bat.</title>
        <authorList>
            <person name="Tu S.L."/>
            <person name="Nakazawa Y."/>
            <person name="Gao J."/>
            <person name="Wilkins K."/>
            <person name="Gallardo-Romero N."/>
            <person name="Li Y."/>
            <person name="Emerson G.L."/>
            <person name="Carroll D.S."/>
            <person name="Upton C."/>
        </authorList>
    </citation>
    <scope>NUCLEOTIDE SEQUENCE [LARGE SCALE GENOMIC DNA]</scope>
    <source>
        <strain evidence="4 5">Washington</strain>
    </source>
</reference>
<dbReference type="InterPro" id="IPR006652">
    <property type="entry name" value="Kelch_1"/>
</dbReference>
<dbReference type="SMART" id="SM00875">
    <property type="entry name" value="BACK"/>
    <property type="match status" value="1"/>
</dbReference>
<dbReference type="Gene3D" id="1.25.40.420">
    <property type="match status" value="1"/>
</dbReference>
<dbReference type="PIRSF" id="PIRSF037037">
    <property type="entry name" value="Kelch-like_protein_gigaxonin"/>
    <property type="match status" value="1"/>
</dbReference>
<keyword evidence="2" id="KW-0677">Repeat</keyword>
<organism evidence="4 5">
    <name type="scientific">Eptesipox virus</name>
    <dbReference type="NCBI Taxonomy" id="1329402"/>
    <lineage>
        <taxon>Viruses</taxon>
        <taxon>Varidnaviria</taxon>
        <taxon>Bamfordvirae</taxon>
        <taxon>Nucleocytoviricota</taxon>
        <taxon>Pokkesviricetes</taxon>
        <taxon>Chitovirales</taxon>
        <taxon>Poxviridae</taxon>
        <taxon>Chordopoxvirinae</taxon>
        <taxon>Vespertilionpoxvirus</taxon>
        <taxon>Vespertilionpoxvirus eptesipox</taxon>
    </lineage>
</organism>
<feature type="domain" description="BTB" evidence="3">
    <location>
        <begin position="17"/>
        <end position="84"/>
    </location>
</feature>
<accession>A0A220T6K9</accession>
<sequence length="525" mass="61281">MYTINNLEYFLENKLFCDITLLIENKKISAHKIILAACSDYFKAMFTSNFKENTLSTITINCLDYNAIKKIIKFCYTNELNFDSVNECLNCMIASDYLIIPIISNICEEYLLNNITLDTFYSIHTICELYNLNINKTLFNFLIHNIVKLSENNNFVKLSYNTIYNLLNSDDLNIPNEDFALFILTKWLDYNNITQKTILELYNTIRVKYLSNYQQIQYLDKIVSKKYLRPRYSTTGTLYSVNCYGEEYATIERFSLKHETWEKYIKIPDERTRFNVVSINEFIFIIGGYKFSFPINSVIVYNTITNEWRKSPSLLQCRSDCCSVVINNIIYTFGGRSNNTSSILNTVESLDITMKELKWRSELNMPIEKSNMGIVALHNKIYIIGGIISFIPYNKYTNSVESYDIIKKKWVNETPITIKANYVSATCHNNKIYAICNVIQDIYISEFYSYDVDNKIWTQLPLICVPKQLCALISYADDLYSVGGFHGSISNYKYVEKYNLEKQKWITVKETKINKLGNGCFIIKI</sequence>
<protein>
    <submittedName>
        <fullName evidence="4">BTB kelch-domain protein</fullName>
    </submittedName>
</protein>
<dbReference type="Gene3D" id="3.30.710.10">
    <property type="entry name" value="Potassium Channel Kv1.1, Chain A"/>
    <property type="match status" value="1"/>
</dbReference>
<evidence type="ECO:0000256" key="1">
    <source>
        <dbReference type="ARBA" id="ARBA00022441"/>
    </source>
</evidence>
<dbReference type="Gene3D" id="2.120.10.80">
    <property type="entry name" value="Kelch-type beta propeller"/>
    <property type="match status" value="1"/>
</dbReference>
<dbReference type="InterPro" id="IPR017096">
    <property type="entry name" value="BTB-kelch_protein"/>
</dbReference>
<dbReference type="PANTHER" id="PTHR45632">
    <property type="entry name" value="LD33804P"/>
    <property type="match status" value="1"/>
</dbReference>
<dbReference type="PROSITE" id="PS50097">
    <property type="entry name" value="BTB"/>
    <property type="match status" value="1"/>
</dbReference>
<dbReference type="SMART" id="SM00225">
    <property type="entry name" value="BTB"/>
    <property type="match status" value="1"/>
</dbReference>
<gene>
    <name evidence="4" type="ORF">EPTV-WA-149</name>
</gene>
<evidence type="ECO:0000313" key="5">
    <source>
        <dbReference type="Proteomes" id="UP000217428"/>
    </source>
</evidence>
<dbReference type="SUPFAM" id="SSF54695">
    <property type="entry name" value="POZ domain"/>
    <property type="match status" value="1"/>
</dbReference>
<dbReference type="Pfam" id="PF24681">
    <property type="entry name" value="Kelch_KLHDC2_KLHL20_DRC7"/>
    <property type="match status" value="1"/>
</dbReference>
<dbReference type="InterPro" id="IPR011333">
    <property type="entry name" value="SKP1/BTB/POZ_sf"/>
</dbReference>
<evidence type="ECO:0000259" key="3">
    <source>
        <dbReference type="PROSITE" id="PS50097"/>
    </source>
</evidence>
<dbReference type="SUPFAM" id="SSF117281">
    <property type="entry name" value="Kelch motif"/>
    <property type="match status" value="1"/>
</dbReference>
<dbReference type="EMBL" id="KY747497">
    <property type="protein sequence ID" value="ASK51350.1"/>
    <property type="molecule type" value="Genomic_DNA"/>
</dbReference>
<keyword evidence="5" id="KW-1185">Reference proteome</keyword>
<dbReference type="SMART" id="SM00612">
    <property type="entry name" value="Kelch"/>
    <property type="match status" value="4"/>
</dbReference>
<dbReference type="OrthoDB" id="3226at10239"/>
<proteinExistence type="predicted"/>
<keyword evidence="1" id="KW-0880">Kelch repeat</keyword>
<name>A0A220T6K9_9POXV</name>
<evidence type="ECO:0000256" key="2">
    <source>
        <dbReference type="ARBA" id="ARBA00022737"/>
    </source>
</evidence>
<dbReference type="Proteomes" id="UP000217428">
    <property type="component" value="Segment"/>
</dbReference>
<dbReference type="InterPro" id="IPR000210">
    <property type="entry name" value="BTB/POZ_dom"/>
</dbReference>
<dbReference type="InterPro" id="IPR011705">
    <property type="entry name" value="BACK"/>
</dbReference>
<dbReference type="InterPro" id="IPR015915">
    <property type="entry name" value="Kelch-typ_b-propeller"/>
</dbReference>
<evidence type="ECO:0000313" key="4">
    <source>
        <dbReference type="EMBL" id="ASK51350.1"/>
    </source>
</evidence>
<dbReference type="Pfam" id="PF07707">
    <property type="entry name" value="BACK"/>
    <property type="match status" value="1"/>
</dbReference>
<dbReference type="Pfam" id="PF00651">
    <property type="entry name" value="BTB"/>
    <property type="match status" value="1"/>
</dbReference>